<evidence type="ECO:0000256" key="1">
    <source>
        <dbReference type="SAM" id="Phobius"/>
    </source>
</evidence>
<accession>A0AAE3NG83</accession>
<name>A0AAE3NG83_9BURK</name>
<protein>
    <submittedName>
        <fullName evidence="2">Uncharacterized protein</fullName>
    </submittedName>
</protein>
<keyword evidence="1" id="KW-0812">Transmembrane</keyword>
<keyword evidence="1" id="KW-0472">Membrane</keyword>
<organism evidence="2 3">
    <name type="scientific">Xenophilus arseniciresistens</name>
    <dbReference type="NCBI Taxonomy" id="1283306"/>
    <lineage>
        <taxon>Bacteria</taxon>
        <taxon>Pseudomonadati</taxon>
        <taxon>Pseudomonadota</taxon>
        <taxon>Betaproteobacteria</taxon>
        <taxon>Burkholderiales</taxon>
        <taxon>Comamonadaceae</taxon>
        <taxon>Xenophilus</taxon>
    </lineage>
</organism>
<comment type="caution">
    <text evidence="2">The sequence shown here is derived from an EMBL/GenBank/DDBJ whole genome shotgun (WGS) entry which is preliminary data.</text>
</comment>
<feature type="transmembrane region" description="Helical" evidence="1">
    <location>
        <begin position="33"/>
        <end position="52"/>
    </location>
</feature>
<dbReference type="AlphaFoldDB" id="A0AAE3NG83"/>
<gene>
    <name evidence="2" type="ORF">PGB34_22230</name>
</gene>
<dbReference type="Proteomes" id="UP001212602">
    <property type="component" value="Unassembled WGS sequence"/>
</dbReference>
<keyword evidence="1" id="KW-1133">Transmembrane helix</keyword>
<proteinExistence type="predicted"/>
<evidence type="ECO:0000313" key="2">
    <source>
        <dbReference type="EMBL" id="MDA7419099.1"/>
    </source>
</evidence>
<dbReference type="EMBL" id="JAQIPB010000014">
    <property type="protein sequence ID" value="MDA7419099.1"/>
    <property type="molecule type" value="Genomic_DNA"/>
</dbReference>
<dbReference type="RefSeq" id="WP_271430300.1">
    <property type="nucleotide sequence ID" value="NZ_JAQIPB010000014.1"/>
</dbReference>
<keyword evidence="3" id="KW-1185">Reference proteome</keyword>
<reference evidence="2" key="1">
    <citation type="submission" date="2023-01" db="EMBL/GenBank/DDBJ databases">
        <title>Xenophilus mangrovi sp. nov., isolated from soil of Mangrove nature reserve.</title>
        <authorList>
            <person name="Xu S."/>
            <person name="Liu Z."/>
            <person name="Xu Y."/>
        </authorList>
    </citation>
    <scope>NUCLEOTIDE SEQUENCE</scope>
    <source>
        <strain evidence="2">YW8</strain>
    </source>
</reference>
<evidence type="ECO:0000313" key="3">
    <source>
        <dbReference type="Proteomes" id="UP001212602"/>
    </source>
</evidence>
<sequence>MKAWLHEKIAAVFWITLSLYAFMAGRGTPLEGYVTTAAGPVLLVTGVLALLTSSGEEG</sequence>